<comment type="caution">
    <text evidence="2">The sequence shown here is derived from an EMBL/GenBank/DDBJ whole genome shotgun (WGS) entry which is preliminary data.</text>
</comment>
<proteinExistence type="predicted"/>
<reference evidence="2" key="1">
    <citation type="journal article" date="2020" name="Phytopathology">
        <title>Genome Sequence Resources of Colletotrichum truncatum, C. plurivorum, C. musicola, and C. sojae: Four Species Pathogenic to Soybean (Glycine max).</title>
        <authorList>
            <person name="Rogerio F."/>
            <person name="Boufleur T.R."/>
            <person name="Ciampi-Guillardi M."/>
            <person name="Sukno S.A."/>
            <person name="Thon M.R."/>
            <person name="Massola Junior N.S."/>
            <person name="Baroncelli R."/>
        </authorList>
    </citation>
    <scope>NUCLEOTIDE SEQUENCE</scope>
    <source>
        <strain evidence="2">LFN0074</strain>
    </source>
</reference>
<feature type="region of interest" description="Disordered" evidence="1">
    <location>
        <begin position="1"/>
        <end position="25"/>
    </location>
</feature>
<accession>A0A8H6N5K1</accession>
<organism evidence="2 3">
    <name type="scientific">Colletotrichum musicola</name>
    <dbReference type="NCBI Taxonomy" id="2175873"/>
    <lineage>
        <taxon>Eukaryota</taxon>
        <taxon>Fungi</taxon>
        <taxon>Dikarya</taxon>
        <taxon>Ascomycota</taxon>
        <taxon>Pezizomycotina</taxon>
        <taxon>Sordariomycetes</taxon>
        <taxon>Hypocreomycetidae</taxon>
        <taxon>Glomerellales</taxon>
        <taxon>Glomerellaceae</taxon>
        <taxon>Colletotrichum</taxon>
        <taxon>Colletotrichum orchidearum species complex</taxon>
    </lineage>
</organism>
<sequence>MCSPSAIPSLYTQRRVGGPSRHPDSIPSQLAVCRLALRTKRAHTYTTKHRAVLRIISSHRPETRHLLLNLLHHIPSDSARMDFDKSFSNFDATALSRSNAANMPQRACLSQLPPAARDTIPDSPRSTPLHVAPANTLCVASAGECHVRPRLGVDRQRTSLPVSF</sequence>
<dbReference type="AlphaFoldDB" id="A0A8H6N5K1"/>
<evidence type="ECO:0000313" key="2">
    <source>
        <dbReference type="EMBL" id="KAF6820325.1"/>
    </source>
</evidence>
<name>A0A8H6N5K1_9PEZI</name>
<evidence type="ECO:0000313" key="3">
    <source>
        <dbReference type="Proteomes" id="UP000639643"/>
    </source>
</evidence>
<dbReference type="Proteomes" id="UP000639643">
    <property type="component" value="Unassembled WGS sequence"/>
</dbReference>
<gene>
    <name evidence="2" type="ORF">CMUS01_11573</name>
</gene>
<keyword evidence="3" id="KW-1185">Reference proteome</keyword>
<protein>
    <submittedName>
        <fullName evidence="2">Uncharacterized protein</fullName>
    </submittedName>
</protein>
<dbReference type="EMBL" id="WIGM01000597">
    <property type="protein sequence ID" value="KAF6820325.1"/>
    <property type="molecule type" value="Genomic_DNA"/>
</dbReference>
<evidence type="ECO:0000256" key="1">
    <source>
        <dbReference type="SAM" id="MobiDB-lite"/>
    </source>
</evidence>